<evidence type="ECO:0000259" key="1">
    <source>
        <dbReference type="PROSITE" id="PS50042"/>
    </source>
</evidence>
<dbReference type="EMBL" id="JAPDHW010000001">
    <property type="protein sequence ID" value="MCW3167279.1"/>
    <property type="molecule type" value="Genomic_DNA"/>
</dbReference>
<dbReference type="InterPro" id="IPR050397">
    <property type="entry name" value="Env_Response_Regulators"/>
</dbReference>
<dbReference type="CDD" id="cd00038">
    <property type="entry name" value="CAP_ED"/>
    <property type="match status" value="1"/>
</dbReference>
<dbReference type="InterPro" id="IPR014710">
    <property type="entry name" value="RmlC-like_jellyroll"/>
</dbReference>
<reference evidence="2" key="1">
    <citation type="submission" date="2022-10" db="EMBL/GenBank/DDBJ databases">
        <title>Chryseobacterium babae sp. nov. isolated from the gut of the beetle Oryctes rhinoceros, and Chryseobacterium kimseyorum sp. nov., isolated from a stick insect rearing cage.</title>
        <authorList>
            <person name="Shelomi M."/>
            <person name="Han C.-J."/>
            <person name="Chen W.-M."/>
            <person name="Chen H.-K."/>
            <person name="Liaw S.-J."/>
            <person name="Muhle E."/>
            <person name="Clermont D."/>
        </authorList>
    </citation>
    <scope>NUCLEOTIDE SEQUENCE</scope>
    <source>
        <strain evidence="2">09-1422</strain>
    </source>
</reference>
<protein>
    <submittedName>
        <fullName evidence="2">Crp/Fnr family transcriptional regulator</fullName>
    </submittedName>
</protein>
<proteinExistence type="predicted"/>
<dbReference type="InterPro" id="IPR000595">
    <property type="entry name" value="cNMP-bd_dom"/>
</dbReference>
<dbReference type="InterPro" id="IPR018490">
    <property type="entry name" value="cNMP-bd_dom_sf"/>
</dbReference>
<dbReference type="RefSeq" id="WP_264748563.1">
    <property type="nucleotide sequence ID" value="NZ_JAPDHW010000001.1"/>
</dbReference>
<organism evidence="2 3">
    <name type="scientific">Chryseobacterium kimseyorum</name>
    <dbReference type="NCBI Taxonomy" id="2984028"/>
    <lineage>
        <taxon>Bacteria</taxon>
        <taxon>Pseudomonadati</taxon>
        <taxon>Bacteroidota</taxon>
        <taxon>Flavobacteriia</taxon>
        <taxon>Flavobacteriales</taxon>
        <taxon>Weeksellaceae</taxon>
        <taxon>Chryseobacterium group</taxon>
        <taxon>Chryseobacterium</taxon>
    </lineage>
</organism>
<dbReference type="PANTHER" id="PTHR24567:SF26">
    <property type="entry name" value="REGULATORY PROTEIN YEIL"/>
    <property type="match status" value="1"/>
</dbReference>
<feature type="domain" description="Cyclic nucleotide-binding" evidence="1">
    <location>
        <begin position="15"/>
        <end position="116"/>
    </location>
</feature>
<evidence type="ECO:0000313" key="2">
    <source>
        <dbReference type="EMBL" id="MCW3167279.1"/>
    </source>
</evidence>
<dbReference type="Proteomes" id="UP001163731">
    <property type="component" value="Unassembled WGS sequence"/>
</dbReference>
<dbReference type="PANTHER" id="PTHR24567">
    <property type="entry name" value="CRP FAMILY TRANSCRIPTIONAL REGULATORY PROTEIN"/>
    <property type="match status" value="1"/>
</dbReference>
<dbReference type="SUPFAM" id="SSF51206">
    <property type="entry name" value="cAMP-binding domain-like"/>
    <property type="match status" value="1"/>
</dbReference>
<keyword evidence="3" id="KW-1185">Reference proteome</keyword>
<gene>
    <name evidence="2" type="ORF">OMO38_01945</name>
</gene>
<comment type="caution">
    <text evidence="2">The sequence shown here is derived from an EMBL/GenBank/DDBJ whole genome shotgun (WGS) entry which is preliminary data.</text>
</comment>
<evidence type="ECO:0000313" key="3">
    <source>
        <dbReference type="Proteomes" id="UP001163731"/>
    </source>
</evidence>
<dbReference type="PROSITE" id="PS50042">
    <property type="entry name" value="CNMP_BINDING_3"/>
    <property type="match status" value="1"/>
</dbReference>
<dbReference type="Pfam" id="PF00027">
    <property type="entry name" value="cNMP_binding"/>
    <property type="match status" value="1"/>
</dbReference>
<accession>A0ABT3HU24</accession>
<name>A0ABT3HU24_9FLAO</name>
<sequence length="160" mass="18561">MIIEDVLLSCGADYKNFETNQLLFAEGDTPSYYFQIVEGKIKINNYNDQGKEFIQGIVDTGGSPVVTALFTDKPYPVNAVAFEECRVLRLPKKSYFNLLKQNPELYEKVLPFISENMHYNYIMMQTMSFQSPENRLITIMNYLKGNHQNHSPYSYQIPFT</sequence>
<dbReference type="Gene3D" id="2.60.120.10">
    <property type="entry name" value="Jelly Rolls"/>
    <property type="match status" value="1"/>
</dbReference>